<sequence>VRYSYLKLFFNLNKASERENDSLEDQQKERWLTNSKVDHGERPDQMNIFIEKYGLVITVQNDYSG</sequence>
<accession>L7JWK1</accession>
<feature type="non-terminal residue" evidence="1">
    <location>
        <position position="1"/>
    </location>
</feature>
<dbReference type="HOGENOM" id="CLU_2856132_0_0_1"/>
<dbReference type="Proteomes" id="UP000011185">
    <property type="component" value="Unassembled WGS sequence"/>
</dbReference>
<organism evidence="1 2">
    <name type="scientific">Trachipleistophora hominis</name>
    <name type="common">Microsporidian parasite</name>
    <dbReference type="NCBI Taxonomy" id="72359"/>
    <lineage>
        <taxon>Eukaryota</taxon>
        <taxon>Fungi</taxon>
        <taxon>Fungi incertae sedis</taxon>
        <taxon>Microsporidia</taxon>
        <taxon>Pleistophoridae</taxon>
        <taxon>Trachipleistophora</taxon>
    </lineage>
</organism>
<reference evidence="1 2" key="1">
    <citation type="journal article" date="2012" name="PLoS Pathog.">
        <title>The genome of the obligate intracellular parasite Trachipleistophora hominis: new insights into microsporidian genome dynamics and reductive evolution.</title>
        <authorList>
            <person name="Heinz E."/>
            <person name="Williams T.A."/>
            <person name="Nakjang S."/>
            <person name="Noel C.J."/>
            <person name="Swan D.C."/>
            <person name="Goldberg A.V."/>
            <person name="Harris S.R."/>
            <person name="Weinmaier T."/>
            <person name="Markert S."/>
            <person name="Becher D."/>
            <person name="Bernhardt J."/>
            <person name="Dagan T."/>
            <person name="Hacker C."/>
            <person name="Lucocq J.M."/>
            <person name="Schweder T."/>
            <person name="Rattei T."/>
            <person name="Hall N."/>
            <person name="Hirt R.P."/>
            <person name="Embley T.M."/>
        </authorList>
    </citation>
    <scope>NUCLEOTIDE SEQUENCE [LARGE SCALE GENOMIC DNA]</scope>
</reference>
<gene>
    <name evidence="1" type="ORF">THOM_1630</name>
</gene>
<evidence type="ECO:0000313" key="2">
    <source>
        <dbReference type="Proteomes" id="UP000011185"/>
    </source>
</evidence>
<dbReference type="InParanoid" id="L7JWK1"/>
<dbReference type="VEuPathDB" id="MicrosporidiaDB:THOM_1630"/>
<protein>
    <submittedName>
        <fullName evidence="1">Uncharacterized protein</fullName>
    </submittedName>
</protein>
<evidence type="ECO:0000313" key="1">
    <source>
        <dbReference type="EMBL" id="ELQ75436.1"/>
    </source>
</evidence>
<dbReference type="AlphaFoldDB" id="L7JWK1"/>
<keyword evidence="2" id="KW-1185">Reference proteome</keyword>
<name>L7JWK1_TRAHO</name>
<dbReference type="EMBL" id="JH993964">
    <property type="protein sequence ID" value="ELQ75436.1"/>
    <property type="molecule type" value="Genomic_DNA"/>
</dbReference>
<proteinExistence type="predicted"/>